<dbReference type="SMART" id="SM01065">
    <property type="entry name" value="CBM_2"/>
    <property type="match status" value="1"/>
</dbReference>
<dbReference type="CDD" id="cd07067">
    <property type="entry name" value="HP_PGM_like"/>
    <property type="match status" value="1"/>
</dbReference>
<dbReference type="SUPFAM" id="SSF49452">
    <property type="entry name" value="Starch-binding domain-like"/>
    <property type="match status" value="1"/>
</dbReference>
<dbReference type="InterPro" id="IPR029033">
    <property type="entry name" value="His_PPase_superfam"/>
</dbReference>
<dbReference type="Gene3D" id="3.40.50.300">
    <property type="entry name" value="P-loop containing nucleotide triphosphate hydrolases"/>
    <property type="match status" value="1"/>
</dbReference>
<dbReference type="GO" id="GO:0006003">
    <property type="term" value="P:fructose 2,6-bisphosphate metabolic process"/>
    <property type="evidence" value="ECO:0007669"/>
    <property type="project" value="InterPro"/>
</dbReference>
<proteinExistence type="predicted"/>
<dbReference type="FunFam" id="2.60.40.10:FF:000740">
    <property type="entry name" value="6-phosphofructo-2-kinase/fructose-2,6-bisphosphatase"/>
    <property type="match status" value="1"/>
</dbReference>
<dbReference type="Gene3D" id="2.60.40.10">
    <property type="entry name" value="Immunoglobulins"/>
    <property type="match status" value="1"/>
</dbReference>
<dbReference type="InterPro" id="IPR002044">
    <property type="entry name" value="CBM20"/>
</dbReference>
<dbReference type="AlphaFoldDB" id="B8ALZ7"/>
<dbReference type="Pfam" id="PF00686">
    <property type="entry name" value="CBM_20"/>
    <property type="match status" value="1"/>
</dbReference>
<dbReference type="PIRSF" id="PIRSF000709">
    <property type="entry name" value="6PFK_2-Ptase"/>
    <property type="match status" value="1"/>
</dbReference>
<dbReference type="InterPro" id="IPR003094">
    <property type="entry name" value="6Pfruct_kin"/>
</dbReference>
<dbReference type="Gramene" id="BGIOSGA012407-TA">
    <property type="protein sequence ID" value="BGIOSGA012407-PA"/>
    <property type="gene ID" value="BGIOSGA012407"/>
</dbReference>
<dbReference type="SUPFAM" id="SSF53254">
    <property type="entry name" value="Phosphoglycerate mutase-like"/>
    <property type="match status" value="1"/>
</dbReference>
<dbReference type="Pfam" id="PF00300">
    <property type="entry name" value="His_Phos_1"/>
    <property type="match status" value="1"/>
</dbReference>
<dbReference type="PROSITE" id="PS51166">
    <property type="entry name" value="CBM20"/>
    <property type="match status" value="1"/>
</dbReference>
<dbReference type="SMR" id="B8ALZ7"/>
<dbReference type="PANTHER" id="PTHR10606:SF76">
    <property type="entry name" value="6-PHOSPHOFRUCTO-2-KINASE FAMILY PROTEIN, EXPRESSED"/>
    <property type="match status" value="1"/>
</dbReference>
<name>B8ALZ7_ORYSI</name>
<dbReference type="HOGENOM" id="CLU_025830_0_0_1"/>
<protein>
    <recommendedName>
        <fullName evidence="3">CBM20 domain-containing protein</fullName>
    </recommendedName>
</protein>
<organism evidence="4 5">
    <name type="scientific">Oryza sativa subsp. indica</name>
    <name type="common">Rice</name>
    <dbReference type="NCBI Taxonomy" id="39946"/>
    <lineage>
        <taxon>Eukaryota</taxon>
        <taxon>Viridiplantae</taxon>
        <taxon>Streptophyta</taxon>
        <taxon>Embryophyta</taxon>
        <taxon>Tracheophyta</taxon>
        <taxon>Spermatophyta</taxon>
        <taxon>Magnoliopsida</taxon>
        <taxon>Liliopsida</taxon>
        <taxon>Poales</taxon>
        <taxon>Poaceae</taxon>
        <taxon>BOP clade</taxon>
        <taxon>Oryzoideae</taxon>
        <taxon>Oryzeae</taxon>
        <taxon>Oryzinae</taxon>
        <taxon>Oryza</taxon>
        <taxon>Oryza sativa</taxon>
    </lineage>
</organism>
<keyword evidence="1" id="KW-0547">Nucleotide-binding</keyword>
<gene>
    <name evidence="4" type="ORF">OsI_11132</name>
</gene>
<dbReference type="SUPFAM" id="SSF52540">
    <property type="entry name" value="P-loop containing nucleoside triphosphate hydrolases"/>
    <property type="match status" value="1"/>
</dbReference>
<keyword evidence="5" id="KW-1185">Reference proteome</keyword>
<dbReference type="Proteomes" id="UP000007015">
    <property type="component" value="Chromosome 3"/>
</dbReference>
<keyword evidence="2" id="KW-0067">ATP-binding</keyword>
<dbReference type="STRING" id="39946.B8ALZ7"/>
<dbReference type="InterPro" id="IPR013078">
    <property type="entry name" value="His_Pase_superF_clade-1"/>
</dbReference>
<dbReference type="FunFam" id="3.40.50.300:FF:000644">
    <property type="entry name" value="GpmB, Fructose-2,6-bisphosphatase"/>
    <property type="match status" value="1"/>
</dbReference>
<dbReference type="GO" id="GO:0004331">
    <property type="term" value="F:fructose-2,6-bisphosphate 2-phosphatase activity"/>
    <property type="evidence" value="ECO:0007669"/>
    <property type="project" value="TreeGrafter"/>
</dbReference>
<dbReference type="GO" id="GO:0005524">
    <property type="term" value="F:ATP binding"/>
    <property type="evidence" value="ECO:0007669"/>
    <property type="project" value="UniProtKB-KW"/>
</dbReference>
<evidence type="ECO:0000259" key="3">
    <source>
        <dbReference type="PROSITE" id="PS51166"/>
    </source>
</evidence>
<feature type="domain" description="CBM20" evidence="3">
    <location>
        <begin position="9"/>
        <end position="117"/>
    </location>
</feature>
<dbReference type="InterPro" id="IPR013784">
    <property type="entry name" value="Carb-bd-like_fold"/>
</dbReference>
<evidence type="ECO:0000256" key="2">
    <source>
        <dbReference type="ARBA" id="ARBA00022840"/>
    </source>
</evidence>
<dbReference type="Gene3D" id="3.40.50.1240">
    <property type="entry name" value="Phosphoglycerate mutase-like"/>
    <property type="match status" value="1"/>
</dbReference>
<evidence type="ECO:0000313" key="5">
    <source>
        <dbReference type="Proteomes" id="UP000007015"/>
    </source>
</evidence>
<sequence length="591" mass="65549">MAAAARSSGGMSDQLFVSIKLECPRLAEMGLVPHVFGSHPVAGAWDPSKALLMEQEEATVWGLSCIVPSHRETLDFKFLLKPKDNSSHCIVEEGPDRSLVCGSNEVEIRNALFKFNDETGVVECKIFVETEILSPFDLAASWKAHQEHLQPRVRGAHDVIMNADSESRAKNGFASGLELDLEKYVVPTPNMGSDVVYAANLTENPRSLLTTGISSNNDTTKGFLHNSIKGDASPNLYASENKDMPAAEGAVAAAAVADQMYGPKEDRKLAIVLVGLPARGKTFTAAKLTRYLRWLGHETKHFNVGKYRRLKHGINQTSLSASNSVEQTADFFRGDNKEGVEARNEVAALAMEDMLSWMQEGGQVGIFDATTAQKPEKYADENGGRQVKRRTYKAYSCTIIFLETICNDQNVLERNMRLKVQRSPDYAEQTDFEAGVRDFKERLAYYEKVYEPVEEGSYVKMIDMVSGTGGQLQINDISGYLPGRIVFFLIWTSTLQRSILTAQPIIGFPKSSLFRLEPVIIELERQRAPVVVISHQAVLRALYAYFADKPLEELPNIEIPLHTIIEIQMGVAGVQEKRYKLMDAVNSTAGI</sequence>
<dbReference type="OMA" id="GVVECKI"/>
<dbReference type="InterPro" id="IPR027417">
    <property type="entry name" value="P-loop_NTPase"/>
</dbReference>
<dbReference type="GO" id="GO:0003873">
    <property type="term" value="F:6-phosphofructo-2-kinase activity"/>
    <property type="evidence" value="ECO:0007669"/>
    <property type="project" value="InterPro"/>
</dbReference>
<accession>B8ALZ7</accession>
<dbReference type="InterPro" id="IPR013079">
    <property type="entry name" value="6Phosfructo_kin"/>
</dbReference>
<dbReference type="InterPro" id="IPR013783">
    <property type="entry name" value="Ig-like_fold"/>
</dbReference>
<dbReference type="GO" id="GO:0006000">
    <property type="term" value="P:fructose metabolic process"/>
    <property type="evidence" value="ECO:0007669"/>
    <property type="project" value="InterPro"/>
</dbReference>
<dbReference type="PANTHER" id="PTHR10606">
    <property type="entry name" value="6-PHOSPHOFRUCTO-2-KINASE/FRUCTOSE-2,6-BISPHOSPHATASE"/>
    <property type="match status" value="1"/>
</dbReference>
<reference evidence="4 5" key="1">
    <citation type="journal article" date="2005" name="PLoS Biol.">
        <title>The genomes of Oryza sativa: a history of duplications.</title>
        <authorList>
            <person name="Yu J."/>
            <person name="Wang J."/>
            <person name="Lin W."/>
            <person name="Li S."/>
            <person name="Li H."/>
            <person name="Zhou J."/>
            <person name="Ni P."/>
            <person name="Dong W."/>
            <person name="Hu S."/>
            <person name="Zeng C."/>
            <person name="Zhang J."/>
            <person name="Zhang Y."/>
            <person name="Li R."/>
            <person name="Xu Z."/>
            <person name="Li S."/>
            <person name="Li X."/>
            <person name="Zheng H."/>
            <person name="Cong L."/>
            <person name="Lin L."/>
            <person name="Yin J."/>
            <person name="Geng J."/>
            <person name="Li G."/>
            <person name="Shi J."/>
            <person name="Liu J."/>
            <person name="Lv H."/>
            <person name="Li J."/>
            <person name="Wang J."/>
            <person name="Deng Y."/>
            <person name="Ran L."/>
            <person name="Shi X."/>
            <person name="Wang X."/>
            <person name="Wu Q."/>
            <person name="Li C."/>
            <person name="Ren X."/>
            <person name="Wang J."/>
            <person name="Wang X."/>
            <person name="Li D."/>
            <person name="Liu D."/>
            <person name="Zhang X."/>
            <person name="Ji Z."/>
            <person name="Zhao W."/>
            <person name="Sun Y."/>
            <person name="Zhang Z."/>
            <person name="Bao J."/>
            <person name="Han Y."/>
            <person name="Dong L."/>
            <person name="Ji J."/>
            <person name="Chen P."/>
            <person name="Wu S."/>
            <person name="Liu J."/>
            <person name="Xiao Y."/>
            <person name="Bu D."/>
            <person name="Tan J."/>
            <person name="Yang L."/>
            <person name="Ye C."/>
            <person name="Zhang J."/>
            <person name="Xu J."/>
            <person name="Zhou Y."/>
            <person name="Yu Y."/>
            <person name="Zhang B."/>
            <person name="Zhuang S."/>
            <person name="Wei H."/>
            <person name="Liu B."/>
            <person name="Lei M."/>
            <person name="Yu H."/>
            <person name="Li Y."/>
            <person name="Xu H."/>
            <person name="Wei S."/>
            <person name="He X."/>
            <person name="Fang L."/>
            <person name="Zhang Z."/>
            <person name="Zhang Y."/>
            <person name="Huang X."/>
            <person name="Su Z."/>
            <person name="Tong W."/>
            <person name="Li J."/>
            <person name="Tong Z."/>
            <person name="Li S."/>
            <person name="Ye J."/>
            <person name="Wang L."/>
            <person name="Fang L."/>
            <person name="Lei T."/>
            <person name="Chen C."/>
            <person name="Chen H."/>
            <person name="Xu Z."/>
            <person name="Li H."/>
            <person name="Huang H."/>
            <person name="Zhang F."/>
            <person name="Xu H."/>
            <person name="Li N."/>
            <person name="Zhao C."/>
            <person name="Li S."/>
            <person name="Dong L."/>
            <person name="Huang Y."/>
            <person name="Li L."/>
            <person name="Xi Y."/>
            <person name="Qi Q."/>
            <person name="Li W."/>
            <person name="Zhang B."/>
            <person name="Hu W."/>
            <person name="Zhang Y."/>
            <person name="Tian X."/>
            <person name="Jiao Y."/>
            <person name="Liang X."/>
            <person name="Jin J."/>
            <person name="Gao L."/>
            <person name="Zheng W."/>
            <person name="Hao B."/>
            <person name="Liu S."/>
            <person name="Wang W."/>
            <person name="Yuan L."/>
            <person name="Cao M."/>
            <person name="McDermott J."/>
            <person name="Samudrala R."/>
            <person name="Wang J."/>
            <person name="Wong G.K."/>
            <person name="Yang H."/>
        </authorList>
    </citation>
    <scope>NUCLEOTIDE SEQUENCE [LARGE SCALE GENOMIC DNA]</scope>
    <source>
        <strain evidence="5">cv. 93-11</strain>
    </source>
</reference>
<dbReference type="GO" id="GO:0005829">
    <property type="term" value="C:cytosol"/>
    <property type="evidence" value="ECO:0007669"/>
    <property type="project" value="TreeGrafter"/>
</dbReference>
<dbReference type="EMBL" id="CM000128">
    <property type="protein sequence ID" value="EEC75037.1"/>
    <property type="molecule type" value="Genomic_DNA"/>
</dbReference>
<evidence type="ECO:0000256" key="1">
    <source>
        <dbReference type="ARBA" id="ARBA00022741"/>
    </source>
</evidence>
<evidence type="ECO:0000313" key="4">
    <source>
        <dbReference type="EMBL" id="EEC75037.1"/>
    </source>
</evidence>
<dbReference type="GO" id="GO:2001070">
    <property type="term" value="F:starch binding"/>
    <property type="evidence" value="ECO:0007669"/>
    <property type="project" value="InterPro"/>
</dbReference>
<dbReference type="Pfam" id="PF01591">
    <property type="entry name" value="6PF2K"/>
    <property type="match status" value="1"/>
</dbReference>